<proteinExistence type="predicted"/>
<evidence type="ECO:0000256" key="1">
    <source>
        <dbReference type="SAM" id="MobiDB-lite"/>
    </source>
</evidence>
<evidence type="ECO:0008006" key="4">
    <source>
        <dbReference type="Google" id="ProtNLM"/>
    </source>
</evidence>
<protein>
    <recommendedName>
        <fullName evidence="4">G protein gamma domain-containing protein</fullName>
    </recommendedName>
</protein>
<reference evidence="2 3" key="1">
    <citation type="journal article" date="2023" name="Sci. Data">
        <title>Genome assembly of the Korean intertidal mud-creeper Batillaria attramentaria.</title>
        <authorList>
            <person name="Patra A.K."/>
            <person name="Ho P.T."/>
            <person name="Jun S."/>
            <person name="Lee S.J."/>
            <person name="Kim Y."/>
            <person name="Won Y.J."/>
        </authorList>
    </citation>
    <scope>NUCLEOTIDE SEQUENCE [LARGE SCALE GENOMIC DNA]</scope>
    <source>
        <strain evidence="2">Wonlab-2016</strain>
    </source>
</reference>
<sequence length="94" mass="10744">MNLKATRSQPRTEPPAGNANGKFVDAEEWERARTRIQIMLPQIDILRRQVIGRLHAVSCRHGDDIILAHYVNQVAERPPFEDSGWCRVLLVLCV</sequence>
<evidence type="ECO:0000313" key="3">
    <source>
        <dbReference type="Proteomes" id="UP001519460"/>
    </source>
</evidence>
<organism evidence="2 3">
    <name type="scientific">Batillaria attramentaria</name>
    <dbReference type="NCBI Taxonomy" id="370345"/>
    <lineage>
        <taxon>Eukaryota</taxon>
        <taxon>Metazoa</taxon>
        <taxon>Spiralia</taxon>
        <taxon>Lophotrochozoa</taxon>
        <taxon>Mollusca</taxon>
        <taxon>Gastropoda</taxon>
        <taxon>Caenogastropoda</taxon>
        <taxon>Sorbeoconcha</taxon>
        <taxon>Cerithioidea</taxon>
        <taxon>Batillariidae</taxon>
        <taxon>Batillaria</taxon>
    </lineage>
</organism>
<feature type="compositionally biased region" description="Polar residues" evidence="1">
    <location>
        <begin position="1"/>
        <end position="11"/>
    </location>
</feature>
<gene>
    <name evidence="2" type="ORF">BaRGS_00034758</name>
</gene>
<name>A0ABD0JGE7_9CAEN</name>
<keyword evidence="3" id="KW-1185">Reference proteome</keyword>
<comment type="caution">
    <text evidence="2">The sequence shown here is derived from an EMBL/GenBank/DDBJ whole genome shotgun (WGS) entry which is preliminary data.</text>
</comment>
<evidence type="ECO:0000313" key="2">
    <source>
        <dbReference type="EMBL" id="KAK7473989.1"/>
    </source>
</evidence>
<dbReference type="EMBL" id="JACVVK020000451">
    <property type="protein sequence ID" value="KAK7473989.1"/>
    <property type="molecule type" value="Genomic_DNA"/>
</dbReference>
<dbReference type="Proteomes" id="UP001519460">
    <property type="component" value="Unassembled WGS sequence"/>
</dbReference>
<dbReference type="AlphaFoldDB" id="A0ABD0JGE7"/>
<accession>A0ABD0JGE7</accession>
<feature type="region of interest" description="Disordered" evidence="1">
    <location>
        <begin position="1"/>
        <end position="22"/>
    </location>
</feature>